<dbReference type="GeneID" id="105992155"/>
<reference evidence="10" key="1">
    <citation type="submission" date="2025-08" db="UniProtKB">
        <authorList>
            <consortium name="RefSeq"/>
        </authorList>
    </citation>
    <scope>IDENTIFICATION</scope>
    <source>
        <tissue evidence="10">Kidney</tissue>
    </source>
</reference>
<dbReference type="GO" id="GO:0005484">
    <property type="term" value="F:SNAP receptor activity"/>
    <property type="evidence" value="ECO:0007669"/>
    <property type="project" value="InterPro"/>
</dbReference>
<evidence type="ECO:0000256" key="4">
    <source>
        <dbReference type="ARBA" id="ARBA00022692"/>
    </source>
</evidence>
<dbReference type="GO" id="GO:0005886">
    <property type="term" value="C:plasma membrane"/>
    <property type="evidence" value="ECO:0007669"/>
    <property type="project" value="TreeGrafter"/>
</dbReference>
<gene>
    <name evidence="10" type="primary">LOC105992155</name>
</gene>
<evidence type="ECO:0000256" key="5">
    <source>
        <dbReference type="ARBA" id="ARBA00022989"/>
    </source>
</evidence>
<evidence type="ECO:0000259" key="8">
    <source>
        <dbReference type="PROSITE" id="PS50192"/>
    </source>
</evidence>
<dbReference type="GO" id="GO:0006906">
    <property type="term" value="P:vesicle fusion"/>
    <property type="evidence" value="ECO:0007669"/>
    <property type="project" value="TreeGrafter"/>
</dbReference>
<evidence type="ECO:0000256" key="6">
    <source>
        <dbReference type="ARBA" id="ARBA00023054"/>
    </source>
</evidence>
<keyword evidence="5" id="KW-1133">Transmembrane helix</keyword>
<dbReference type="PROSITE" id="PS00914">
    <property type="entry name" value="SYNTAXIN"/>
    <property type="match status" value="1"/>
</dbReference>
<keyword evidence="4" id="KW-0812">Transmembrane</keyword>
<evidence type="ECO:0000256" key="1">
    <source>
        <dbReference type="ARBA" id="ARBA00004167"/>
    </source>
</evidence>
<evidence type="ECO:0000256" key="2">
    <source>
        <dbReference type="ARBA" id="ARBA00009063"/>
    </source>
</evidence>
<keyword evidence="6" id="KW-0175">Coiled coil</keyword>
<dbReference type="GO" id="GO:0048278">
    <property type="term" value="P:vesicle docking"/>
    <property type="evidence" value="ECO:0007669"/>
    <property type="project" value="TreeGrafter"/>
</dbReference>
<dbReference type="Pfam" id="PF00804">
    <property type="entry name" value="Syntaxin"/>
    <property type="match status" value="1"/>
</dbReference>
<evidence type="ECO:0000313" key="10">
    <source>
        <dbReference type="RefSeq" id="XP_012880432.1"/>
    </source>
</evidence>
<evidence type="ECO:0000256" key="7">
    <source>
        <dbReference type="ARBA" id="ARBA00023136"/>
    </source>
</evidence>
<keyword evidence="9" id="KW-1185">Reference proteome</keyword>
<dbReference type="KEGG" id="dord:105992155"/>
<dbReference type="SMART" id="SM00397">
    <property type="entry name" value="t_SNARE"/>
    <property type="match status" value="1"/>
</dbReference>
<evidence type="ECO:0000313" key="9">
    <source>
        <dbReference type="Proteomes" id="UP000081671"/>
    </source>
</evidence>
<dbReference type="FunFam" id="1.20.58.70:FF:000027">
    <property type="entry name" value="Putative syntaxin-3"/>
    <property type="match status" value="1"/>
</dbReference>
<dbReference type="AlphaFoldDB" id="A0A1S3FX63"/>
<dbReference type="InterPro" id="IPR006012">
    <property type="entry name" value="Syntaxin/epimorphin_CS"/>
</dbReference>
<dbReference type="GO" id="GO:0000149">
    <property type="term" value="F:SNARE binding"/>
    <property type="evidence" value="ECO:0007669"/>
    <property type="project" value="TreeGrafter"/>
</dbReference>
<dbReference type="InParanoid" id="A0A1S3FX63"/>
<dbReference type="InterPro" id="IPR045242">
    <property type="entry name" value="Syntaxin"/>
</dbReference>
<dbReference type="PROSITE" id="PS50192">
    <property type="entry name" value="T_SNARE"/>
    <property type="match status" value="1"/>
</dbReference>
<accession>A0A1S3FX63</accession>
<dbReference type="InterPro" id="IPR010989">
    <property type="entry name" value="SNARE"/>
</dbReference>
<sequence>MKDRLEELKSLINQGRDFAELDDNLVFDNAAFKVSETNSLQKFFQEVAELSLELTDLKGLSELIDKKQQDVLCCTTEESVFTEKNDLNIMKASFASQAQFIYPQITAIQHELTTDCKYWRVEHRIRQSQLSVLLSRYHAIMSHHFVCEAKYRVRLKEKMLRQAELAGLKLQEEDLENLVASSLAPPIVGHDLDILKAKQVLAVAQVRHQQLLDLEYEISELHTIFLQLEILISEQQELVDNIEYNILHTQDYIEQSNETMKKAFKFASVVLALAKIGETEPHCFTAGRMAADEDWVPDVE</sequence>
<dbReference type="CDD" id="cd15848">
    <property type="entry name" value="SNARE_syntaxin1-like"/>
    <property type="match status" value="1"/>
</dbReference>
<dbReference type="Gene3D" id="1.20.58.70">
    <property type="match status" value="1"/>
</dbReference>
<comment type="subcellular location">
    <subcellularLocation>
        <location evidence="1">Membrane</location>
        <topology evidence="1">Single-pass membrane protein</topology>
    </subcellularLocation>
</comment>
<comment type="similarity">
    <text evidence="2">Belongs to the syntaxin family.</text>
</comment>
<protein>
    <submittedName>
        <fullName evidence="10">Syntaxin-3-like</fullName>
    </submittedName>
</protein>
<organism evidence="9 10">
    <name type="scientific">Dipodomys ordii</name>
    <name type="common">Ord's kangaroo rat</name>
    <dbReference type="NCBI Taxonomy" id="10020"/>
    <lineage>
        <taxon>Eukaryota</taxon>
        <taxon>Metazoa</taxon>
        <taxon>Chordata</taxon>
        <taxon>Craniata</taxon>
        <taxon>Vertebrata</taxon>
        <taxon>Euteleostomi</taxon>
        <taxon>Mammalia</taxon>
        <taxon>Eutheria</taxon>
        <taxon>Euarchontoglires</taxon>
        <taxon>Glires</taxon>
        <taxon>Rodentia</taxon>
        <taxon>Castorimorpha</taxon>
        <taxon>Heteromyidae</taxon>
        <taxon>Dipodomyinae</taxon>
        <taxon>Dipodomys</taxon>
    </lineage>
</organism>
<dbReference type="Gene3D" id="1.20.5.110">
    <property type="match status" value="1"/>
</dbReference>
<name>A0A1S3FX63_DIPOR</name>
<dbReference type="InterPro" id="IPR000727">
    <property type="entry name" value="T_SNARE_dom"/>
</dbReference>
<dbReference type="SUPFAM" id="SSF47661">
    <property type="entry name" value="t-snare proteins"/>
    <property type="match status" value="1"/>
</dbReference>
<keyword evidence="7" id="KW-0472">Membrane</keyword>
<dbReference type="GO" id="GO:0006887">
    <property type="term" value="P:exocytosis"/>
    <property type="evidence" value="ECO:0007669"/>
    <property type="project" value="TreeGrafter"/>
</dbReference>
<dbReference type="GO" id="GO:0031201">
    <property type="term" value="C:SNARE complex"/>
    <property type="evidence" value="ECO:0007669"/>
    <property type="project" value="TreeGrafter"/>
</dbReference>
<dbReference type="GO" id="GO:0006886">
    <property type="term" value="P:intracellular protein transport"/>
    <property type="evidence" value="ECO:0007669"/>
    <property type="project" value="InterPro"/>
</dbReference>
<feature type="domain" description="T-SNARE coiled-coil homology" evidence="8">
    <location>
        <begin position="201"/>
        <end position="263"/>
    </location>
</feature>
<dbReference type="OrthoDB" id="10255013at2759"/>
<dbReference type="InterPro" id="IPR006011">
    <property type="entry name" value="Syntaxin_N"/>
</dbReference>
<proteinExistence type="inferred from homology"/>
<dbReference type="PANTHER" id="PTHR19957:SF72">
    <property type="entry name" value="SYNTAXIN-3-LIKE"/>
    <property type="match status" value="1"/>
</dbReference>
<keyword evidence="3" id="KW-0813">Transport</keyword>
<dbReference type="RefSeq" id="XP_012880432.1">
    <property type="nucleotide sequence ID" value="XM_013024978.1"/>
</dbReference>
<evidence type="ECO:0000256" key="3">
    <source>
        <dbReference type="ARBA" id="ARBA00022448"/>
    </source>
</evidence>
<dbReference type="GO" id="GO:0012505">
    <property type="term" value="C:endomembrane system"/>
    <property type="evidence" value="ECO:0007669"/>
    <property type="project" value="TreeGrafter"/>
</dbReference>
<dbReference type="Proteomes" id="UP000081671">
    <property type="component" value="Unplaced"/>
</dbReference>
<dbReference type="PANTHER" id="PTHR19957">
    <property type="entry name" value="SYNTAXIN"/>
    <property type="match status" value="1"/>
</dbReference>